<comment type="caution">
    <text evidence="3">The sequence shown here is derived from an EMBL/GenBank/DDBJ whole genome shotgun (WGS) entry which is preliminary data.</text>
</comment>
<proteinExistence type="predicted"/>
<feature type="region of interest" description="Disordered" evidence="1">
    <location>
        <begin position="65"/>
        <end position="90"/>
    </location>
</feature>
<dbReference type="AlphaFoldDB" id="A0A254N456"/>
<feature type="chain" id="PRO_5012784195" description="DUF4148 domain-containing protein" evidence="2">
    <location>
        <begin position="26"/>
        <end position="114"/>
    </location>
</feature>
<organism evidence="3 4">
    <name type="scientific">Roseateles puraquae</name>
    <dbReference type="NCBI Taxonomy" id="431059"/>
    <lineage>
        <taxon>Bacteria</taxon>
        <taxon>Pseudomonadati</taxon>
        <taxon>Pseudomonadota</taxon>
        <taxon>Betaproteobacteria</taxon>
        <taxon>Burkholderiales</taxon>
        <taxon>Sphaerotilaceae</taxon>
        <taxon>Roseateles</taxon>
    </lineage>
</organism>
<protein>
    <recommendedName>
        <fullName evidence="5">DUF4148 domain-containing protein</fullName>
    </recommendedName>
</protein>
<keyword evidence="4" id="KW-1185">Reference proteome</keyword>
<evidence type="ECO:0008006" key="5">
    <source>
        <dbReference type="Google" id="ProtNLM"/>
    </source>
</evidence>
<reference evidence="3 4" key="1">
    <citation type="journal article" date="2007" name="Int. J. Syst. Evol. Microbiol.">
        <title>Description of Pelomonas aquatica sp. nov. and Pelomonas puraquae sp. nov., isolated from industrial and haemodialysis water.</title>
        <authorList>
            <person name="Gomila M."/>
            <person name="Bowien B."/>
            <person name="Falsen E."/>
            <person name="Moore E.R."/>
            <person name="Lalucat J."/>
        </authorList>
    </citation>
    <scope>NUCLEOTIDE SEQUENCE [LARGE SCALE GENOMIC DNA]</scope>
    <source>
        <strain evidence="3 4">CCUG 52769</strain>
    </source>
</reference>
<accession>A0A254N456</accession>
<dbReference type="Proteomes" id="UP000197446">
    <property type="component" value="Unassembled WGS sequence"/>
</dbReference>
<evidence type="ECO:0000256" key="2">
    <source>
        <dbReference type="SAM" id="SignalP"/>
    </source>
</evidence>
<feature type="signal peptide" evidence="2">
    <location>
        <begin position="1"/>
        <end position="25"/>
    </location>
</feature>
<evidence type="ECO:0000256" key="1">
    <source>
        <dbReference type="SAM" id="MobiDB-lite"/>
    </source>
</evidence>
<evidence type="ECO:0000313" key="4">
    <source>
        <dbReference type="Proteomes" id="UP000197446"/>
    </source>
</evidence>
<sequence length="114" mass="11806">MSLLSAARATAATLIMAAMALPVLAGGQNGAPATVASQARLQVEQNAIAPTAPSRPELLALQSDRHGNLSLTQPAAASARDGTAGTDRSREQVIRDLQRARADGSLQRMVMIGY</sequence>
<name>A0A254N456_9BURK</name>
<dbReference type="RefSeq" id="WP_088486168.1">
    <property type="nucleotide sequence ID" value="NZ_NISI01000019.1"/>
</dbReference>
<keyword evidence="2" id="KW-0732">Signal</keyword>
<evidence type="ECO:0000313" key="3">
    <source>
        <dbReference type="EMBL" id="OWQ99940.1"/>
    </source>
</evidence>
<gene>
    <name evidence="3" type="ORF">CDO81_25985</name>
</gene>
<dbReference type="EMBL" id="NISI01000019">
    <property type="protein sequence ID" value="OWQ99940.1"/>
    <property type="molecule type" value="Genomic_DNA"/>
</dbReference>